<name>A0ABX8LHC7_9BACT</name>
<dbReference type="CDD" id="cd02966">
    <property type="entry name" value="TlpA_like_family"/>
    <property type="match status" value="1"/>
</dbReference>
<feature type="chain" id="PRO_5045423764" evidence="1">
    <location>
        <begin position="21"/>
        <end position="159"/>
    </location>
</feature>
<gene>
    <name evidence="3" type="ORF">KP001_02170</name>
</gene>
<reference evidence="3 4" key="1">
    <citation type="submission" date="2021-06" db="EMBL/GenBank/DDBJ databases">
        <title>Gemonas diversity in paddy soil.</title>
        <authorList>
            <person name="Liu G."/>
        </authorList>
    </citation>
    <scope>NUCLEOTIDE SEQUENCE [LARGE SCALE GENOMIC DNA]</scope>
    <source>
        <strain evidence="3 4">RG2</strain>
    </source>
</reference>
<evidence type="ECO:0000313" key="4">
    <source>
        <dbReference type="Proteomes" id="UP000683559"/>
    </source>
</evidence>
<proteinExistence type="predicted"/>
<accession>A0ABX8LHC7</accession>
<dbReference type="RefSeq" id="WP_217287957.1">
    <property type="nucleotide sequence ID" value="NZ_CP077683.1"/>
</dbReference>
<dbReference type="InterPro" id="IPR013766">
    <property type="entry name" value="Thioredoxin_domain"/>
</dbReference>
<dbReference type="PANTHER" id="PTHR42852">
    <property type="entry name" value="THIOL:DISULFIDE INTERCHANGE PROTEIN DSBE"/>
    <property type="match status" value="1"/>
</dbReference>
<dbReference type="PROSITE" id="PS51352">
    <property type="entry name" value="THIOREDOXIN_2"/>
    <property type="match status" value="1"/>
</dbReference>
<evidence type="ECO:0000313" key="3">
    <source>
        <dbReference type="EMBL" id="QXE91372.1"/>
    </source>
</evidence>
<keyword evidence="4" id="KW-1185">Reference proteome</keyword>
<dbReference type="InterPro" id="IPR000866">
    <property type="entry name" value="AhpC/TSA"/>
</dbReference>
<evidence type="ECO:0000259" key="2">
    <source>
        <dbReference type="PROSITE" id="PS51352"/>
    </source>
</evidence>
<dbReference type="Pfam" id="PF00578">
    <property type="entry name" value="AhpC-TSA"/>
    <property type="match status" value="1"/>
</dbReference>
<organism evidence="3 4">
    <name type="scientific">Geomonas subterranea</name>
    <dbReference type="NCBI Taxonomy" id="2847989"/>
    <lineage>
        <taxon>Bacteria</taxon>
        <taxon>Pseudomonadati</taxon>
        <taxon>Thermodesulfobacteriota</taxon>
        <taxon>Desulfuromonadia</taxon>
        <taxon>Geobacterales</taxon>
        <taxon>Geobacteraceae</taxon>
        <taxon>Geomonas</taxon>
    </lineage>
</organism>
<keyword evidence="1" id="KW-0732">Signal</keyword>
<dbReference type="Proteomes" id="UP000683559">
    <property type="component" value="Chromosome"/>
</dbReference>
<dbReference type="EMBL" id="CP077683">
    <property type="protein sequence ID" value="QXE91372.1"/>
    <property type="molecule type" value="Genomic_DNA"/>
</dbReference>
<protein>
    <submittedName>
        <fullName evidence="3">Peroxiredoxin family protein</fullName>
    </submittedName>
</protein>
<dbReference type="PANTHER" id="PTHR42852:SF17">
    <property type="entry name" value="THIOREDOXIN-LIKE PROTEIN HI_1115"/>
    <property type="match status" value="1"/>
</dbReference>
<evidence type="ECO:0000256" key="1">
    <source>
        <dbReference type="SAM" id="SignalP"/>
    </source>
</evidence>
<feature type="signal peptide" evidence="1">
    <location>
        <begin position="1"/>
        <end position="20"/>
    </location>
</feature>
<dbReference type="InterPro" id="IPR050553">
    <property type="entry name" value="Thioredoxin_ResA/DsbE_sf"/>
</dbReference>
<feature type="domain" description="Thioredoxin" evidence="2">
    <location>
        <begin position="23"/>
        <end position="159"/>
    </location>
</feature>
<sequence>MRSLILAAALVVLIAGGVQAAGPRIGSQAPAFTLTDLSGAKVDSGRYRGKTTVLYFWNNLCGCTEQLIALRGFVGARKGTMNFVAINEGQKKEIIESVILSNGLPYQALSDRDLAVGRGSFGIKVLPTVFVVDGRGVVREKLIGILDNKKLESIIQRYL</sequence>